<evidence type="ECO:0000256" key="5">
    <source>
        <dbReference type="ARBA" id="ARBA00022824"/>
    </source>
</evidence>
<dbReference type="PANTHER" id="PTHR19375">
    <property type="entry name" value="HEAT SHOCK PROTEIN 70KDA"/>
    <property type="match status" value="1"/>
</dbReference>
<evidence type="ECO:0000256" key="1">
    <source>
        <dbReference type="ARBA" id="ARBA00004319"/>
    </source>
</evidence>
<evidence type="ECO:0000256" key="4">
    <source>
        <dbReference type="ARBA" id="ARBA00022741"/>
    </source>
</evidence>
<feature type="coiled-coil region" evidence="8">
    <location>
        <begin position="36"/>
        <end position="63"/>
    </location>
</feature>
<comment type="caution">
    <text evidence="10">The sequence shown here is derived from an EMBL/GenBank/DDBJ whole genome shotgun (WGS) entry which is preliminary data.</text>
</comment>
<keyword evidence="4" id="KW-0547">Nucleotide-binding</keyword>
<dbReference type="FunFam" id="3.90.640.10:FF:000153">
    <property type="entry name" value="Endoplasmic reticulum chaperone BiP"/>
    <property type="match status" value="1"/>
</dbReference>
<dbReference type="Gene3D" id="1.20.1270.10">
    <property type="match status" value="1"/>
</dbReference>
<organism evidence="10 11">
    <name type="scientific">Adineta ricciae</name>
    <name type="common">Rotifer</name>
    <dbReference type="NCBI Taxonomy" id="249248"/>
    <lineage>
        <taxon>Eukaryota</taxon>
        <taxon>Metazoa</taxon>
        <taxon>Spiralia</taxon>
        <taxon>Gnathifera</taxon>
        <taxon>Rotifera</taxon>
        <taxon>Eurotatoria</taxon>
        <taxon>Bdelloidea</taxon>
        <taxon>Adinetida</taxon>
        <taxon>Adinetidae</taxon>
        <taxon>Adineta</taxon>
    </lineage>
</organism>
<evidence type="ECO:0000256" key="3">
    <source>
        <dbReference type="ARBA" id="ARBA00022729"/>
    </source>
</evidence>
<reference evidence="10" key="1">
    <citation type="submission" date="2021-02" db="EMBL/GenBank/DDBJ databases">
        <authorList>
            <person name="Nowell W R."/>
        </authorList>
    </citation>
    <scope>NUCLEOTIDE SEQUENCE</scope>
</reference>
<dbReference type="InterPro" id="IPR029047">
    <property type="entry name" value="HSP70_peptide-bd_sf"/>
</dbReference>
<dbReference type="InterPro" id="IPR043129">
    <property type="entry name" value="ATPase_NBD"/>
</dbReference>
<dbReference type="InterPro" id="IPR013126">
    <property type="entry name" value="Hsp_70_fam"/>
</dbReference>
<dbReference type="SUPFAM" id="SSF53067">
    <property type="entry name" value="Actin-like ATPase domain"/>
    <property type="match status" value="1"/>
</dbReference>
<comment type="similarity">
    <text evidence="2">Belongs to the heat shock protein 70 family.</text>
</comment>
<dbReference type="Gene3D" id="3.90.640.10">
    <property type="entry name" value="Actin, Chain A, domain 4"/>
    <property type="match status" value="1"/>
</dbReference>
<evidence type="ECO:0000256" key="8">
    <source>
        <dbReference type="SAM" id="Coils"/>
    </source>
</evidence>
<dbReference type="InterPro" id="IPR018181">
    <property type="entry name" value="Heat_shock_70_CS"/>
</dbReference>
<keyword evidence="3" id="KW-0732">Signal</keyword>
<dbReference type="AlphaFoldDB" id="A0A815MIR2"/>
<comment type="catalytic activity">
    <reaction evidence="7">
        <text>ATP + H2O = ADP + phosphate + H(+)</text>
        <dbReference type="Rhea" id="RHEA:13065"/>
        <dbReference type="ChEBI" id="CHEBI:15377"/>
        <dbReference type="ChEBI" id="CHEBI:15378"/>
        <dbReference type="ChEBI" id="CHEBI:30616"/>
        <dbReference type="ChEBI" id="CHEBI:43474"/>
        <dbReference type="ChEBI" id="CHEBI:456216"/>
        <dbReference type="EC" id="3.6.4.10"/>
    </reaction>
</comment>
<dbReference type="Proteomes" id="UP000663828">
    <property type="component" value="Unassembled WGS sequence"/>
</dbReference>
<keyword evidence="8" id="KW-0175">Coiled coil</keyword>
<dbReference type="GO" id="GO:0005524">
    <property type="term" value="F:ATP binding"/>
    <property type="evidence" value="ECO:0007669"/>
    <property type="project" value="UniProtKB-KW"/>
</dbReference>
<dbReference type="SUPFAM" id="SSF100934">
    <property type="entry name" value="Heat shock protein 70kD (HSP70), C-terminal subdomain"/>
    <property type="match status" value="1"/>
</dbReference>
<feature type="region of interest" description="Disordered" evidence="9">
    <location>
        <begin position="392"/>
        <end position="417"/>
    </location>
</feature>
<feature type="non-terminal residue" evidence="10">
    <location>
        <position position="1"/>
    </location>
</feature>
<dbReference type="EMBL" id="CAJNOR010003553">
    <property type="protein sequence ID" value="CAF1425154.1"/>
    <property type="molecule type" value="Genomic_DNA"/>
</dbReference>
<evidence type="ECO:0000256" key="6">
    <source>
        <dbReference type="ARBA" id="ARBA00022840"/>
    </source>
</evidence>
<evidence type="ECO:0000256" key="2">
    <source>
        <dbReference type="ARBA" id="ARBA00007381"/>
    </source>
</evidence>
<dbReference type="GO" id="GO:0005788">
    <property type="term" value="C:endoplasmic reticulum lumen"/>
    <property type="evidence" value="ECO:0007669"/>
    <property type="project" value="UniProtKB-SubCell"/>
</dbReference>
<dbReference type="PROSITE" id="PS01036">
    <property type="entry name" value="HSP70_3"/>
    <property type="match status" value="1"/>
</dbReference>
<evidence type="ECO:0000256" key="7">
    <source>
        <dbReference type="ARBA" id="ARBA00048056"/>
    </source>
</evidence>
<dbReference type="Gene3D" id="3.30.420.40">
    <property type="match status" value="2"/>
</dbReference>
<keyword evidence="6" id="KW-0067">ATP-binding</keyword>
<dbReference type="FunFam" id="1.20.1270.10:FF:000016">
    <property type="entry name" value="Heat shock protein 70"/>
    <property type="match status" value="1"/>
</dbReference>
<evidence type="ECO:0000313" key="11">
    <source>
        <dbReference type="Proteomes" id="UP000663828"/>
    </source>
</evidence>
<evidence type="ECO:0000313" key="10">
    <source>
        <dbReference type="EMBL" id="CAF1425154.1"/>
    </source>
</evidence>
<sequence length="417" mass="46331">EVVATNGDTHLGGEDFDQRVMEHFIKLFKKKTGKDVRKDNRAVQKLRREVEKAKRTLSSQHQTKIEIESFFDNEDFSETLTRAKFEELNMDLFRSTMKPVQKVMEDADLKKSDIAEVVLVGGSTRIPKVQQLVKEFFDGKEPSRGINPDEAVAYGAAVQAGVLSGEENTGDLVLLDVNPLTMGIETVGGVMTKIIPRNTVIPTKKSQVFSTAADNQPVVTIQVFEGERPMTKDNHVLGKFDLTGIPPAPRGVPQIEVTFEIDVNGILKVTAEDKGTGNKNNVVINSNTNRLSPDEIERMIKDSEKFAEEDKKVKDRVDAKNELESYVYSLKTQIADKDKLGGKLSSDEKSAIEKEIDAKIKWLDENQASADVDDFKEQKKAIEEVVTPIMTKLYQGQQPPPGGDVPPTGDEGNKDEL</sequence>
<dbReference type="Gene3D" id="2.60.34.10">
    <property type="entry name" value="Substrate Binding Domain Of DNAk, Chain A, domain 1"/>
    <property type="match status" value="1"/>
</dbReference>
<keyword evidence="11" id="KW-1185">Reference proteome</keyword>
<comment type="subcellular location">
    <subcellularLocation>
        <location evidence="1">Endoplasmic reticulum lumen</location>
    </subcellularLocation>
</comment>
<accession>A0A815MIR2</accession>
<dbReference type="GO" id="GO:0140662">
    <property type="term" value="F:ATP-dependent protein folding chaperone"/>
    <property type="evidence" value="ECO:0007669"/>
    <property type="project" value="InterPro"/>
</dbReference>
<dbReference type="Pfam" id="PF00012">
    <property type="entry name" value="HSP70"/>
    <property type="match status" value="1"/>
</dbReference>
<dbReference type="SUPFAM" id="SSF100920">
    <property type="entry name" value="Heat shock protein 70kD (HSP70), peptide-binding domain"/>
    <property type="match status" value="1"/>
</dbReference>
<protein>
    <submittedName>
        <fullName evidence="10">Uncharacterized protein</fullName>
    </submittedName>
</protein>
<gene>
    <name evidence="10" type="ORF">XAT740_LOCUS35459</name>
</gene>
<dbReference type="PRINTS" id="PR00301">
    <property type="entry name" value="HEATSHOCK70"/>
</dbReference>
<evidence type="ECO:0000256" key="9">
    <source>
        <dbReference type="SAM" id="MobiDB-lite"/>
    </source>
</evidence>
<proteinExistence type="inferred from homology"/>
<name>A0A815MIR2_ADIRI</name>
<dbReference type="InterPro" id="IPR029048">
    <property type="entry name" value="HSP70_C_sf"/>
</dbReference>
<dbReference type="FunFam" id="2.60.34.10:FF:000014">
    <property type="entry name" value="Chaperone protein DnaK HSP70"/>
    <property type="match status" value="1"/>
</dbReference>
<keyword evidence="5" id="KW-0256">Endoplasmic reticulum</keyword>